<proteinExistence type="predicted"/>
<gene>
    <name evidence="6" type="ORF">ABC974_21315</name>
</gene>
<dbReference type="PANTHER" id="PTHR30055">
    <property type="entry name" value="HTH-TYPE TRANSCRIPTIONAL REGULATOR RUTR"/>
    <property type="match status" value="1"/>
</dbReference>
<evidence type="ECO:0000313" key="6">
    <source>
        <dbReference type="EMBL" id="MEN2792184.1"/>
    </source>
</evidence>
<keyword evidence="7" id="KW-1185">Reference proteome</keyword>
<dbReference type="PROSITE" id="PS50977">
    <property type="entry name" value="HTH_TETR_2"/>
    <property type="match status" value="1"/>
</dbReference>
<reference evidence="6 7" key="1">
    <citation type="submission" date="2024-05" db="EMBL/GenBank/DDBJ databases">
        <authorList>
            <person name="Liu Q."/>
            <person name="Xin Y.-H."/>
        </authorList>
    </citation>
    <scope>NUCLEOTIDE SEQUENCE [LARGE SCALE GENOMIC DNA]</scope>
    <source>
        <strain evidence="6 7">CGMCC 1.10181</strain>
    </source>
</reference>
<evidence type="ECO:0000256" key="2">
    <source>
        <dbReference type="ARBA" id="ARBA00023125"/>
    </source>
</evidence>
<evidence type="ECO:0000256" key="4">
    <source>
        <dbReference type="PROSITE-ProRule" id="PRU00335"/>
    </source>
</evidence>
<keyword evidence="1" id="KW-0805">Transcription regulation</keyword>
<dbReference type="InterPro" id="IPR050109">
    <property type="entry name" value="HTH-type_TetR-like_transc_reg"/>
</dbReference>
<organism evidence="6 7">
    <name type="scientific">Sphingomonas oligophenolica</name>
    <dbReference type="NCBI Taxonomy" id="301154"/>
    <lineage>
        <taxon>Bacteria</taxon>
        <taxon>Pseudomonadati</taxon>
        <taxon>Pseudomonadota</taxon>
        <taxon>Alphaproteobacteria</taxon>
        <taxon>Sphingomonadales</taxon>
        <taxon>Sphingomonadaceae</taxon>
        <taxon>Sphingomonas</taxon>
    </lineage>
</organism>
<dbReference type="InterPro" id="IPR023772">
    <property type="entry name" value="DNA-bd_HTH_TetR-type_CS"/>
</dbReference>
<dbReference type="PANTHER" id="PTHR30055:SF234">
    <property type="entry name" value="HTH-TYPE TRANSCRIPTIONAL REGULATOR BETI"/>
    <property type="match status" value="1"/>
</dbReference>
<evidence type="ECO:0000259" key="5">
    <source>
        <dbReference type="PROSITE" id="PS50977"/>
    </source>
</evidence>
<feature type="DNA-binding region" description="H-T-H motif" evidence="4">
    <location>
        <begin position="24"/>
        <end position="43"/>
    </location>
</feature>
<dbReference type="SUPFAM" id="SSF46689">
    <property type="entry name" value="Homeodomain-like"/>
    <property type="match status" value="1"/>
</dbReference>
<dbReference type="InterPro" id="IPR009057">
    <property type="entry name" value="Homeodomain-like_sf"/>
</dbReference>
<name>A0ABU9Y8Q6_9SPHN</name>
<dbReference type="Pfam" id="PF00440">
    <property type="entry name" value="TetR_N"/>
    <property type="match status" value="1"/>
</dbReference>
<dbReference type="PRINTS" id="PR00455">
    <property type="entry name" value="HTHTETR"/>
</dbReference>
<dbReference type="RefSeq" id="WP_345840527.1">
    <property type="nucleotide sequence ID" value="NZ_JBDIME010000025.1"/>
</dbReference>
<dbReference type="Proteomes" id="UP001419910">
    <property type="component" value="Unassembled WGS sequence"/>
</dbReference>
<keyword evidence="2 4" id="KW-0238">DNA-binding</keyword>
<evidence type="ECO:0000313" key="7">
    <source>
        <dbReference type="Proteomes" id="UP001419910"/>
    </source>
</evidence>
<sequence>MLTYEKLMLAAGELLGEVGFERLTTNAICARAALTPPALYRYFDDKYEILAELGRRLLKRQYEAYAIWLFEGGVKSDPEEQIENLARWFAIAARIVEEEPGGVWTLRAMRALPNMSEVRLESQRLFTNQMFEYYKRILPDVDPELLWHRLRIRAEFGFVVDEMAIEQTEIPRDVLFREAARILSRSLSDAR</sequence>
<dbReference type="InterPro" id="IPR001647">
    <property type="entry name" value="HTH_TetR"/>
</dbReference>
<accession>A0ABU9Y8Q6</accession>
<evidence type="ECO:0000256" key="1">
    <source>
        <dbReference type="ARBA" id="ARBA00023015"/>
    </source>
</evidence>
<evidence type="ECO:0000256" key="3">
    <source>
        <dbReference type="ARBA" id="ARBA00023163"/>
    </source>
</evidence>
<dbReference type="PROSITE" id="PS01081">
    <property type="entry name" value="HTH_TETR_1"/>
    <property type="match status" value="1"/>
</dbReference>
<dbReference type="Gene3D" id="1.10.357.10">
    <property type="entry name" value="Tetracycline Repressor, domain 2"/>
    <property type="match status" value="1"/>
</dbReference>
<feature type="domain" description="HTH tetR-type" evidence="5">
    <location>
        <begin position="1"/>
        <end position="61"/>
    </location>
</feature>
<keyword evidence="3" id="KW-0804">Transcription</keyword>
<dbReference type="EMBL" id="JBDIME010000025">
    <property type="protein sequence ID" value="MEN2792184.1"/>
    <property type="molecule type" value="Genomic_DNA"/>
</dbReference>
<protein>
    <submittedName>
        <fullName evidence="6">Helix-turn-helix domain-containing protein</fullName>
    </submittedName>
</protein>
<comment type="caution">
    <text evidence="6">The sequence shown here is derived from an EMBL/GenBank/DDBJ whole genome shotgun (WGS) entry which is preliminary data.</text>
</comment>